<feature type="transmembrane region" description="Helical" evidence="5">
    <location>
        <begin position="103"/>
        <end position="122"/>
    </location>
</feature>
<evidence type="ECO:0000256" key="4">
    <source>
        <dbReference type="ARBA" id="ARBA00023136"/>
    </source>
</evidence>
<keyword evidence="3 5" id="KW-1133">Transmembrane helix</keyword>
<sequence length="316" mass="33337">MSQPLLSTALNLLLHALAVLLLPPLIPGLIAKVKARMAGRTGPPVLQLYYDLAKLSRKEAVFSRTTTWIFLAGPVGTVAAVLVASLMVPFGHTPAPISFEGDVILFAYLLGLARFLTVLSALDTGSAFEGMGAAREVTFSALAEPALFFGFAALAKATGSLSLAPMLVGHGLTPQAQGMGTAAHLSGPLILILAGWSIVYLAENARIPVDDPNTHLELTMIHEVMVLDHSGRPFALVLYGASLKLVVLGALLVDLLLPRLAHGWMNWLMFLAGLGGLALAVGLVESMTARFRMTKVPQFLLAGVLASAFAFLLLLV</sequence>
<keyword evidence="2 5" id="KW-0812">Transmembrane</keyword>
<dbReference type="EMBL" id="BSDE01000006">
    <property type="protein sequence ID" value="GLH74398.1"/>
    <property type="molecule type" value="Genomic_DNA"/>
</dbReference>
<evidence type="ECO:0000313" key="6">
    <source>
        <dbReference type="EMBL" id="GLH74398.1"/>
    </source>
</evidence>
<feature type="transmembrane region" description="Helical" evidence="5">
    <location>
        <begin position="183"/>
        <end position="202"/>
    </location>
</feature>
<comment type="subcellular location">
    <subcellularLocation>
        <location evidence="1">Membrane</location>
        <topology evidence="1">Multi-pass membrane protein</topology>
    </subcellularLocation>
</comment>
<evidence type="ECO:0000313" key="7">
    <source>
        <dbReference type="Proteomes" id="UP001165069"/>
    </source>
</evidence>
<feature type="transmembrane region" description="Helical" evidence="5">
    <location>
        <begin position="234"/>
        <end position="252"/>
    </location>
</feature>
<gene>
    <name evidence="6" type="primary">ehrB</name>
    <name evidence="6" type="ORF">GETHLI_29000</name>
</gene>
<feature type="transmembrane region" description="Helical" evidence="5">
    <location>
        <begin position="264"/>
        <end position="284"/>
    </location>
</feature>
<dbReference type="InterPro" id="IPR052561">
    <property type="entry name" value="ComplexI_Subunit1"/>
</dbReference>
<dbReference type="Pfam" id="PF00146">
    <property type="entry name" value="NADHdh"/>
    <property type="match status" value="1"/>
</dbReference>
<keyword evidence="4 5" id="KW-0472">Membrane</keyword>
<dbReference type="RefSeq" id="WP_285576658.1">
    <property type="nucleotide sequence ID" value="NZ_BSDE01000006.1"/>
</dbReference>
<feature type="transmembrane region" description="Helical" evidence="5">
    <location>
        <begin position="12"/>
        <end position="31"/>
    </location>
</feature>
<organism evidence="6 7">
    <name type="scientific">Geothrix limicola</name>
    <dbReference type="NCBI Taxonomy" id="2927978"/>
    <lineage>
        <taxon>Bacteria</taxon>
        <taxon>Pseudomonadati</taxon>
        <taxon>Acidobacteriota</taxon>
        <taxon>Holophagae</taxon>
        <taxon>Holophagales</taxon>
        <taxon>Holophagaceae</taxon>
        <taxon>Geothrix</taxon>
    </lineage>
</organism>
<dbReference type="PANTHER" id="PTHR43359:SF1">
    <property type="entry name" value="FORMATE HYDROGENLYASE SUBUNIT 4-RELATED"/>
    <property type="match status" value="1"/>
</dbReference>
<keyword evidence="7" id="KW-1185">Reference proteome</keyword>
<name>A0ABQ5QJ89_9BACT</name>
<evidence type="ECO:0000256" key="3">
    <source>
        <dbReference type="ARBA" id="ARBA00022989"/>
    </source>
</evidence>
<feature type="transmembrane region" description="Helical" evidence="5">
    <location>
        <begin position="296"/>
        <end position="315"/>
    </location>
</feature>
<evidence type="ECO:0000256" key="5">
    <source>
        <dbReference type="SAM" id="Phobius"/>
    </source>
</evidence>
<protein>
    <submittedName>
        <fullName evidence="6">Hydrogenase</fullName>
    </submittedName>
</protein>
<dbReference type="InterPro" id="IPR001694">
    <property type="entry name" value="NADH_UbQ_OxRdtase_su1/FPO"/>
</dbReference>
<reference evidence="6 7" key="1">
    <citation type="journal article" date="2023" name="Antonie Van Leeuwenhoek">
        <title>Mesoterricola silvestris gen. nov., sp. nov., Mesoterricola sediminis sp. nov., Geothrix oryzae sp. nov., Geothrix edaphica sp. nov., Geothrix rubra sp. nov., and Geothrix limicola sp. nov., six novel members of Acidobacteriota isolated from soils.</title>
        <authorList>
            <person name="Itoh H."/>
            <person name="Sugisawa Y."/>
            <person name="Mise K."/>
            <person name="Xu Z."/>
            <person name="Kuniyasu M."/>
            <person name="Ushijima N."/>
            <person name="Kawano K."/>
            <person name="Kobayashi E."/>
            <person name="Shiratori Y."/>
            <person name="Masuda Y."/>
            <person name="Senoo K."/>
        </authorList>
    </citation>
    <scope>NUCLEOTIDE SEQUENCE [LARGE SCALE GENOMIC DNA]</scope>
    <source>
        <strain evidence="6 7">Red804</strain>
    </source>
</reference>
<evidence type="ECO:0000256" key="1">
    <source>
        <dbReference type="ARBA" id="ARBA00004141"/>
    </source>
</evidence>
<feature type="transmembrane region" description="Helical" evidence="5">
    <location>
        <begin position="67"/>
        <end position="91"/>
    </location>
</feature>
<comment type="caution">
    <text evidence="6">The sequence shown here is derived from an EMBL/GenBank/DDBJ whole genome shotgun (WGS) entry which is preliminary data.</text>
</comment>
<accession>A0ABQ5QJ89</accession>
<dbReference type="Proteomes" id="UP001165069">
    <property type="component" value="Unassembled WGS sequence"/>
</dbReference>
<proteinExistence type="predicted"/>
<evidence type="ECO:0000256" key="2">
    <source>
        <dbReference type="ARBA" id="ARBA00022692"/>
    </source>
</evidence>
<dbReference type="PANTHER" id="PTHR43359">
    <property type="entry name" value="FORMATE HYDROGENLYASE SUBUNIT 4"/>
    <property type="match status" value="1"/>
</dbReference>
<feature type="transmembrane region" description="Helical" evidence="5">
    <location>
        <begin position="142"/>
        <end position="163"/>
    </location>
</feature>